<keyword evidence="9" id="KW-1185">Reference proteome</keyword>
<evidence type="ECO:0000313" key="9">
    <source>
        <dbReference type="Proteomes" id="UP001595593"/>
    </source>
</evidence>
<dbReference type="SUPFAM" id="SSF63867">
    <property type="entry name" value="MoeA C-terminal domain-like"/>
    <property type="match status" value="1"/>
</dbReference>
<dbReference type="Gene3D" id="2.40.340.10">
    <property type="entry name" value="MoeA, C-terminal, domain IV"/>
    <property type="match status" value="1"/>
</dbReference>
<dbReference type="Gene3D" id="2.170.190.11">
    <property type="entry name" value="Molybdopterin biosynthesis moea protein, domain 3"/>
    <property type="match status" value="1"/>
</dbReference>
<protein>
    <recommendedName>
        <fullName evidence="6">Molybdopterin molybdenumtransferase</fullName>
        <ecNumber evidence="6">2.10.1.1</ecNumber>
    </recommendedName>
</protein>
<dbReference type="NCBIfam" id="NF045515">
    <property type="entry name" value="Glp_gephyrin"/>
    <property type="match status" value="1"/>
</dbReference>
<evidence type="ECO:0000256" key="5">
    <source>
        <dbReference type="ARBA" id="ARBA00047317"/>
    </source>
</evidence>
<comment type="function">
    <text evidence="1 6">Catalyzes the insertion of molybdate into adenylated molybdopterin with the concomitant release of AMP.</text>
</comment>
<comment type="similarity">
    <text evidence="3 6">Belongs to the MoeA family.</text>
</comment>
<evidence type="ECO:0000256" key="1">
    <source>
        <dbReference type="ARBA" id="ARBA00002901"/>
    </source>
</evidence>
<proteinExistence type="inferred from homology"/>
<dbReference type="EC" id="2.10.1.1" evidence="6"/>
<dbReference type="InterPro" id="IPR036425">
    <property type="entry name" value="MoaB/Mog-like_dom_sf"/>
</dbReference>
<dbReference type="EMBL" id="JBHRTN010000002">
    <property type="protein sequence ID" value="MFC3123509.1"/>
    <property type="molecule type" value="Genomic_DNA"/>
</dbReference>
<dbReference type="CDD" id="cd00887">
    <property type="entry name" value="MoeA"/>
    <property type="match status" value="1"/>
</dbReference>
<gene>
    <name evidence="8" type="primary">glp</name>
    <name evidence="8" type="ORF">ACFOD4_00430</name>
</gene>
<dbReference type="InterPro" id="IPR036135">
    <property type="entry name" value="MoeA_linker/N_sf"/>
</dbReference>
<dbReference type="Pfam" id="PF03453">
    <property type="entry name" value="MoeA_N"/>
    <property type="match status" value="1"/>
</dbReference>
<dbReference type="SMART" id="SM00852">
    <property type="entry name" value="MoCF_biosynth"/>
    <property type="match status" value="1"/>
</dbReference>
<name>A0ABV7FT32_9PROT</name>
<dbReference type="Proteomes" id="UP001595593">
    <property type="component" value="Unassembled WGS sequence"/>
</dbReference>
<comment type="catalytic activity">
    <reaction evidence="5">
        <text>adenylyl-molybdopterin + molybdate = Mo-molybdopterin + AMP + H(+)</text>
        <dbReference type="Rhea" id="RHEA:35047"/>
        <dbReference type="ChEBI" id="CHEBI:15378"/>
        <dbReference type="ChEBI" id="CHEBI:36264"/>
        <dbReference type="ChEBI" id="CHEBI:62727"/>
        <dbReference type="ChEBI" id="CHEBI:71302"/>
        <dbReference type="ChEBI" id="CHEBI:456215"/>
        <dbReference type="EC" id="2.10.1.1"/>
    </reaction>
</comment>
<dbReference type="Gene3D" id="3.40.980.10">
    <property type="entry name" value="MoaB/Mog-like domain"/>
    <property type="match status" value="1"/>
</dbReference>
<keyword evidence="6" id="KW-0460">Magnesium</keyword>
<dbReference type="Pfam" id="PF00994">
    <property type="entry name" value="MoCF_biosynth"/>
    <property type="match status" value="1"/>
</dbReference>
<dbReference type="PANTHER" id="PTHR10192">
    <property type="entry name" value="MOLYBDOPTERIN BIOSYNTHESIS PROTEIN"/>
    <property type="match status" value="1"/>
</dbReference>
<dbReference type="InterPro" id="IPR008284">
    <property type="entry name" value="MoCF_biosynth_CS"/>
</dbReference>
<dbReference type="PROSITE" id="PS01079">
    <property type="entry name" value="MOCF_BIOSYNTHESIS_2"/>
    <property type="match status" value="1"/>
</dbReference>
<keyword evidence="4 6" id="KW-0501">Molybdenum cofactor biosynthesis</keyword>
<dbReference type="SUPFAM" id="SSF53218">
    <property type="entry name" value="Molybdenum cofactor biosynthesis proteins"/>
    <property type="match status" value="1"/>
</dbReference>
<sequence>MGALSGDCFAHGGGLLTLPEAAALAVRAVHPLDGQERVPLQAARGRVLAEALQASHSLPPFTNSAVDGYAFRHADLPGEGAARLLLGGRVMAGQAGAGRLGPREAFRVLTGAPLPEGADTVLMQEDARIEAGSLLMPPGLALAIQPGANRRLAGEDVVSGALALQQGLRLNPAHLGLAAALGQGSLPVRRRPRIGVFSTGEELVPPNGMPGPAQRFDSNRPMLLALLAGLPVEPSDLGILPDDAAAMAAALSDAAATQDLLLTSGGVSGSEADHVRDAIARSGTVSHWRLAVKPGRPVAMGVAHGIPVVGLPGNPVAAMVAFLHLARPVILRLCGARPEELLRIPARSGFAHDKRPGRREFLRVALAPQPDGIPLATAFPRQGSASLASLVASDAFAELPEDLAAVAPGDVISVLPFAGLF</sequence>
<evidence type="ECO:0000256" key="2">
    <source>
        <dbReference type="ARBA" id="ARBA00005046"/>
    </source>
</evidence>
<evidence type="ECO:0000256" key="3">
    <source>
        <dbReference type="ARBA" id="ARBA00010763"/>
    </source>
</evidence>
<keyword evidence="6" id="KW-0479">Metal-binding</keyword>
<dbReference type="InterPro" id="IPR005110">
    <property type="entry name" value="MoeA_linker/N"/>
</dbReference>
<organism evidence="8 9">
    <name type="scientific">Teichococcus globiformis</name>
    <dbReference type="NCBI Taxonomy" id="2307229"/>
    <lineage>
        <taxon>Bacteria</taxon>
        <taxon>Pseudomonadati</taxon>
        <taxon>Pseudomonadota</taxon>
        <taxon>Alphaproteobacteria</taxon>
        <taxon>Acetobacterales</taxon>
        <taxon>Roseomonadaceae</taxon>
        <taxon>Roseomonas</taxon>
    </lineage>
</organism>
<dbReference type="InterPro" id="IPR036688">
    <property type="entry name" value="MoeA_C_domain_IV_sf"/>
</dbReference>
<accession>A0ABV7FT32</accession>
<comment type="caution">
    <text evidence="8">The sequence shown here is derived from an EMBL/GenBank/DDBJ whole genome shotgun (WGS) entry which is preliminary data.</text>
</comment>
<evidence type="ECO:0000259" key="7">
    <source>
        <dbReference type="SMART" id="SM00852"/>
    </source>
</evidence>
<dbReference type="InterPro" id="IPR038987">
    <property type="entry name" value="MoeA-like"/>
</dbReference>
<evidence type="ECO:0000256" key="4">
    <source>
        <dbReference type="ARBA" id="ARBA00023150"/>
    </source>
</evidence>
<dbReference type="PANTHER" id="PTHR10192:SF5">
    <property type="entry name" value="GEPHYRIN"/>
    <property type="match status" value="1"/>
</dbReference>
<dbReference type="InterPro" id="IPR001453">
    <property type="entry name" value="MoaB/Mog_dom"/>
</dbReference>
<evidence type="ECO:0000256" key="6">
    <source>
        <dbReference type="RuleBase" id="RU365090"/>
    </source>
</evidence>
<dbReference type="RefSeq" id="WP_379592455.1">
    <property type="nucleotide sequence ID" value="NZ_JBHRTN010000002.1"/>
</dbReference>
<dbReference type="Gene3D" id="3.90.105.10">
    <property type="entry name" value="Molybdopterin biosynthesis moea protein, domain 2"/>
    <property type="match status" value="1"/>
</dbReference>
<keyword evidence="6" id="KW-0500">Molybdenum</keyword>
<dbReference type="SUPFAM" id="SSF63882">
    <property type="entry name" value="MoeA N-terminal region -like"/>
    <property type="match status" value="1"/>
</dbReference>
<reference evidence="9" key="1">
    <citation type="journal article" date="2019" name="Int. J. Syst. Evol. Microbiol.">
        <title>The Global Catalogue of Microorganisms (GCM) 10K type strain sequencing project: providing services to taxonomists for standard genome sequencing and annotation.</title>
        <authorList>
            <consortium name="The Broad Institute Genomics Platform"/>
            <consortium name="The Broad Institute Genome Sequencing Center for Infectious Disease"/>
            <person name="Wu L."/>
            <person name="Ma J."/>
        </authorList>
    </citation>
    <scope>NUCLEOTIDE SEQUENCE [LARGE SCALE GENOMIC DNA]</scope>
    <source>
        <strain evidence="9">KCTC 52094</strain>
    </source>
</reference>
<dbReference type="Pfam" id="PF03454">
    <property type="entry name" value="MoeA_C"/>
    <property type="match status" value="1"/>
</dbReference>
<feature type="domain" description="MoaB/Mog" evidence="7">
    <location>
        <begin position="195"/>
        <end position="332"/>
    </location>
</feature>
<comment type="pathway">
    <text evidence="2 6">Cofactor biosynthesis; molybdopterin biosynthesis.</text>
</comment>
<comment type="cofactor">
    <cofactor evidence="6">
        <name>Mg(2+)</name>
        <dbReference type="ChEBI" id="CHEBI:18420"/>
    </cofactor>
</comment>
<keyword evidence="6" id="KW-0808">Transferase</keyword>
<dbReference type="InterPro" id="IPR005111">
    <property type="entry name" value="MoeA_C_domain_IV"/>
</dbReference>
<evidence type="ECO:0000313" key="8">
    <source>
        <dbReference type="EMBL" id="MFC3123509.1"/>
    </source>
</evidence>